<keyword evidence="1" id="KW-0436">Ligase</keyword>
<evidence type="ECO:0000256" key="5">
    <source>
        <dbReference type="ARBA" id="ARBA00023146"/>
    </source>
</evidence>
<evidence type="ECO:0000313" key="7">
    <source>
        <dbReference type="Proteomes" id="UP000271098"/>
    </source>
</evidence>
<keyword evidence="3" id="KW-0067">ATP-binding</keyword>
<dbReference type="AlphaFoldDB" id="A0A3P6R3P4"/>
<keyword evidence="2" id="KW-0547">Nucleotide-binding</keyword>
<dbReference type="GO" id="GO:0005739">
    <property type="term" value="C:mitochondrion"/>
    <property type="evidence" value="ECO:0007669"/>
    <property type="project" value="TreeGrafter"/>
</dbReference>
<evidence type="ECO:0000256" key="3">
    <source>
        <dbReference type="ARBA" id="ARBA00022840"/>
    </source>
</evidence>
<dbReference type="GO" id="GO:0005524">
    <property type="term" value="F:ATP binding"/>
    <property type="evidence" value="ECO:0007669"/>
    <property type="project" value="UniProtKB-KW"/>
</dbReference>
<dbReference type="GO" id="GO:0006428">
    <property type="term" value="P:isoleucyl-tRNA aminoacylation"/>
    <property type="evidence" value="ECO:0007669"/>
    <property type="project" value="TreeGrafter"/>
</dbReference>
<dbReference type="InterPro" id="IPR050081">
    <property type="entry name" value="Ile-tRNA_ligase"/>
</dbReference>
<evidence type="ECO:0000256" key="4">
    <source>
        <dbReference type="ARBA" id="ARBA00022917"/>
    </source>
</evidence>
<dbReference type="Proteomes" id="UP000271098">
    <property type="component" value="Unassembled WGS sequence"/>
</dbReference>
<organism evidence="6 7">
    <name type="scientific">Gongylonema pulchrum</name>
    <dbReference type="NCBI Taxonomy" id="637853"/>
    <lineage>
        <taxon>Eukaryota</taxon>
        <taxon>Metazoa</taxon>
        <taxon>Ecdysozoa</taxon>
        <taxon>Nematoda</taxon>
        <taxon>Chromadorea</taxon>
        <taxon>Rhabditida</taxon>
        <taxon>Spirurina</taxon>
        <taxon>Spiruromorpha</taxon>
        <taxon>Spiruroidea</taxon>
        <taxon>Gongylonematidae</taxon>
        <taxon>Gongylonema</taxon>
    </lineage>
</organism>
<dbReference type="GO" id="GO:0004822">
    <property type="term" value="F:isoleucine-tRNA ligase activity"/>
    <property type="evidence" value="ECO:0007669"/>
    <property type="project" value="TreeGrafter"/>
</dbReference>
<dbReference type="EMBL" id="UYRT01015981">
    <property type="protein sequence ID" value="VDK55529.1"/>
    <property type="molecule type" value="Genomic_DNA"/>
</dbReference>
<evidence type="ECO:0000313" key="6">
    <source>
        <dbReference type="EMBL" id="VDK55529.1"/>
    </source>
</evidence>
<dbReference type="SUPFAM" id="SSF50677">
    <property type="entry name" value="ValRS/IleRS/LeuRS editing domain"/>
    <property type="match status" value="1"/>
</dbReference>
<dbReference type="PANTHER" id="PTHR42765:SF1">
    <property type="entry name" value="ISOLEUCINE--TRNA LIGASE, MITOCHONDRIAL"/>
    <property type="match status" value="1"/>
</dbReference>
<protein>
    <submittedName>
        <fullName evidence="6">Uncharacterized protein</fullName>
    </submittedName>
</protein>
<gene>
    <name evidence="6" type="ORF">GPUH_LOCUS6660</name>
</gene>
<keyword evidence="7" id="KW-1185">Reference proteome</keyword>
<proteinExistence type="predicted"/>
<dbReference type="OrthoDB" id="10264412at2759"/>
<accession>A0A3P6R3P4</accession>
<name>A0A3P6R3P4_9BILA</name>
<keyword evidence="4" id="KW-0648">Protein biosynthesis</keyword>
<dbReference type="GO" id="GO:0002161">
    <property type="term" value="F:aminoacyl-tRNA deacylase activity"/>
    <property type="evidence" value="ECO:0007669"/>
    <property type="project" value="InterPro"/>
</dbReference>
<dbReference type="Gene3D" id="3.90.740.10">
    <property type="entry name" value="Valyl/Leucyl/Isoleucyl-tRNA synthetase, editing domain"/>
    <property type="match status" value="1"/>
</dbReference>
<dbReference type="GO" id="GO:0032543">
    <property type="term" value="P:mitochondrial translation"/>
    <property type="evidence" value="ECO:0007669"/>
    <property type="project" value="TreeGrafter"/>
</dbReference>
<evidence type="ECO:0000256" key="2">
    <source>
        <dbReference type="ARBA" id="ARBA00022741"/>
    </source>
</evidence>
<dbReference type="PANTHER" id="PTHR42765">
    <property type="entry name" value="SOLEUCYL-TRNA SYNTHETASE"/>
    <property type="match status" value="1"/>
</dbReference>
<evidence type="ECO:0000256" key="1">
    <source>
        <dbReference type="ARBA" id="ARBA00022598"/>
    </source>
</evidence>
<reference evidence="6 7" key="1">
    <citation type="submission" date="2018-11" db="EMBL/GenBank/DDBJ databases">
        <authorList>
            <consortium name="Pathogen Informatics"/>
        </authorList>
    </citation>
    <scope>NUCLEOTIDE SEQUENCE [LARGE SCALE GENOMIC DNA]</scope>
</reference>
<keyword evidence="5" id="KW-0030">Aminoacyl-tRNA synthetase</keyword>
<dbReference type="InterPro" id="IPR009008">
    <property type="entry name" value="Val/Leu/Ile-tRNA-synth_edit"/>
</dbReference>
<sequence length="176" mass="20439">MYILAKDLLGSFEKETNISTRVLATFPGTELHGLMYRNVMFSDLAQPFLDAKHVTTSMGTGLVHTSYAHGNDDFRMAMKRGEKVHCFVDEQGCYTRDLGHELEGKNVLAEGNEFVLRMFQKHVVHEHAYKHQYPYDWRTKQVLFIMQKSFLVMKVLEGPRILRYRCGKNIVEIFVC</sequence>